<accession>A0A8S5MT72</accession>
<evidence type="ECO:0000313" key="3">
    <source>
        <dbReference type="EMBL" id="DAD85505.1"/>
    </source>
</evidence>
<reference evidence="3" key="1">
    <citation type="journal article" date="2021" name="Proc. Natl. Acad. Sci. U.S.A.">
        <title>A Catalog of Tens of Thousands of Viruses from Human Metagenomes Reveals Hidden Associations with Chronic Diseases.</title>
        <authorList>
            <person name="Tisza M.J."/>
            <person name="Buck C.B."/>
        </authorList>
    </citation>
    <scope>NUCLEOTIDE SEQUENCE</scope>
    <source>
        <strain evidence="3">Ct0Xn2</strain>
    </source>
</reference>
<evidence type="ECO:0000256" key="1">
    <source>
        <dbReference type="SAM" id="MobiDB-lite"/>
    </source>
</evidence>
<proteinExistence type="predicted"/>
<name>A0A8S5MT72_9CAUD</name>
<dbReference type="EMBL" id="BK014984">
    <property type="protein sequence ID" value="DAD85505.1"/>
    <property type="molecule type" value="Genomic_DNA"/>
</dbReference>
<dbReference type="InterPro" id="IPR024422">
    <property type="entry name" value="Protein_unknown_function_OB"/>
</dbReference>
<feature type="compositionally biased region" description="Basic and acidic residues" evidence="1">
    <location>
        <begin position="69"/>
        <end position="80"/>
    </location>
</feature>
<protein>
    <recommendedName>
        <fullName evidence="4">tRNA_anti-like</fullName>
    </recommendedName>
</protein>
<keyword evidence="2" id="KW-0472">Membrane</keyword>
<dbReference type="Pfam" id="PF12869">
    <property type="entry name" value="tRNA_anti-like"/>
    <property type="match status" value="1"/>
</dbReference>
<keyword evidence="2" id="KW-0812">Transmembrane</keyword>
<evidence type="ECO:0008006" key="4">
    <source>
        <dbReference type="Google" id="ProtNLM"/>
    </source>
</evidence>
<organism evidence="3">
    <name type="scientific">Siphoviridae sp. ct0Xn2</name>
    <dbReference type="NCBI Taxonomy" id="2826267"/>
    <lineage>
        <taxon>Viruses</taxon>
        <taxon>Duplodnaviria</taxon>
        <taxon>Heunggongvirae</taxon>
        <taxon>Uroviricota</taxon>
        <taxon>Caudoviricetes</taxon>
    </lineage>
</organism>
<evidence type="ECO:0000256" key="2">
    <source>
        <dbReference type="SAM" id="Phobius"/>
    </source>
</evidence>
<feature type="transmembrane region" description="Helical" evidence="2">
    <location>
        <begin position="34"/>
        <end position="53"/>
    </location>
</feature>
<keyword evidence="2" id="KW-1133">Transmembrane helix</keyword>
<feature type="region of interest" description="Disordered" evidence="1">
    <location>
        <begin position="54"/>
        <end position="80"/>
    </location>
</feature>
<sequence length="189" mass="20539">MSEEKTKKCKHCKMDIPKDAKICPHCRKKQKSGILKWVVLILIIGVVIGAVTGESDSGSDKNTAATTSTEKKEAATKQKEEATPIEYTTVSVNDMMDALNNNAMGASDKYKGKYLEITGKLTNIDAAGKYIDLMADGDFEIIGVQCYIKNDDQKAKIASMSKGDTVTLKGKCTDVGEVLGYSLDIDEIE</sequence>